<dbReference type="STRING" id="714943.Mucpa_1406"/>
<reference evidence="1" key="1">
    <citation type="submission" date="2011-09" db="EMBL/GenBank/DDBJ databases">
        <title>The permanent draft genome of Mucilaginibacter paludis DSM 18603.</title>
        <authorList>
            <consortium name="US DOE Joint Genome Institute (JGI-PGF)"/>
            <person name="Lucas S."/>
            <person name="Han J."/>
            <person name="Lapidus A."/>
            <person name="Bruce D."/>
            <person name="Goodwin L."/>
            <person name="Pitluck S."/>
            <person name="Peters L."/>
            <person name="Kyrpides N."/>
            <person name="Mavromatis K."/>
            <person name="Ivanova N."/>
            <person name="Mikhailova N."/>
            <person name="Held B."/>
            <person name="Detter J.C."/>
            <person name="Tapia R."/>
            <person name="Han C."/>
            <person name="Land M."/>
            <person name="Hauser L."/>
            <person name="Markowitz V."/>
            <person name="Cheng J.-F."/>
            <person name="Hugenholtz P."/>
            <person name="Woyke T."/>
            <person name="Wu D."/>
            <person name="Tindall B."/>
            <person name="Brambilla E."/>
            <person name="Klenk H.-P."/>
            <person name="Eisen J.A."/>
        </authorList>
    </citation>
    <scope>NUCLEOTIDE SEQUENCE [LARGE SCALE GENOMIC DNA]</scope>
    <source>
        <strain evidence="1">DSM 18603</strain>
    </source>
</reference>
<evidence type="ECO:0000313" key="1">
    <source>
        <dbReference type="EMBL" id="EHQ25566.1"/>
    </source>
</evidence>
<dbReference type="AlphaFoldDB" id="H1YI18"/>
<name>H1YI18_9SPHI</name>
<dbReference type="HOGENOM" id="CLU_3292628_0_0_10"/>
<protein>
    <submittedName>
        <fullName evidence="1">Uncharacterized protein</fullName>
    </submittedName>
</protein>
<evidence type="ECO:0000313" key="2">
    <source>
        <dbReference type="Proteomes" id="UP000002774"/>
    </source>
</evidence>
<gene>
    <name evidence="1" type="ORF">Mucpa_1406</name>
</gene>
<keyword evidence="2" id="KW-1185">Reference proteome</keyword>
<sequence>MIIKIKIPDLKVKAQDKLNDECFSLHHKFKLIGCSDWNRD</sequence>
<accession>H1YI18</accession>
<proteinExistence type="predicted"/>
<dbReference type="Proteomes" id="UP000002774">
    <property type="component" value="Chromosome"/>
</dbReference>
<organism evidence="1 2">
    <name type="scientific">Mucilaginibacter paludis DSM 18603</name>
    <dbReference type="NCBI Taxonomy" id="714943"/>
    <lineage>
        <taxon>Bacteria</taxon>
        <taxon>Pseudomonadati</taxon>
        <taxon>Bacteroidota</taxon>
        <taxon>Sphingobacteriia</taxon>
        <taxon>Sphingobacteriales</taxon>
        <taxon>Sphingobacteriaceae</taxon>
        <taxon>Mucilaginibacter</taxon>
    </lineage>
</organism>
<dbReference type="EMBL" id="CM001403">
    <property type="protein sequence ID" value="EHQ25566.1"/>
    <property type="molecule type" value="Genomic_DNA"/>
</dbReference>